<gene>
    <name evidence="2" type="ordered locus">NGR_c22000</name>
</gene>
<dbReference type="Pfam" id="PF01381">
    <property type="entry name" value="HTH_3"/>
    <property type="match status" value="1"/>
</dbReference>
<dbReference type="CDD" id="cd00093">
    <property type="entry name" value="HTH_XRE"/>
    <property type="match status" value="1"/>
</dbReference>
<dbReference type="Gene3D" id="1.10.260.40">
    <property type="entry name" value="lambda repressor-like DNA-binding domains"/>
    <property type="match status" value="1"/>
</dbReference>
<dbReference type="SUPFAM" id="SSF47413">
    <property type="entry name" value="lambda repressor-like DNA-binding domains"/>
    <property type="match status" value="1"/>
</dbReference>
<dbReference type="OrthoDB" id="7869536at2"/>
<dbReference type="EMBL" id="CP001389">
    <property type="protein sequence ID" value="ACP25960.1"/>
    <property type="molecule type" value="Genomic_DNA"/>
</dbReference>
<dbReference type="GO" id="GO:0003677">
    <property type="term" value="F:DNA binding"/>
    <property type="evidence" value="ECO:0007669"/>
    <property type="project" value="InterPro"/>
</dbReference>
<dbReference type="RefSeq" id="WP_012708723.1">
    <property type="nucleotide sequence ID" value="NC_012587.1"/>
</dbReference>
<dbReference type="HOGENOM" id="CLU_132675_0_0_5"/>
<dbReference type="STRING" id="394.NGR_c22000"/>
<organism evidence="2 3">
    <name type="scientific">Sinorhizobium fredii (strain NBRC 101917 / NGR234)</name>
    <dbReference type="NCBI Taxonomy" id="394"/>
    <lineage>
        <taxon>Bacteria</taxon>
        <taxon>Pseudomonadati</taxon>
        <taxon>Pseudomonadota</taxon>
        <taxon>Alphaproteobacteria</taxon>
        <taxon>Hyphomicrobiales</taxon>
        <taxon>Rhizobiaceae</taxon>
        <taxon>Sinorhizobium/Ensifer group</taxon>
        <taxon>Sinorhizobium</taxon>
    </lineage>
</organism>
<evidence type="ECO:0000259" key="1">
    <source>
        <dbReference type="PROSITE" id="PS50943"/>
    </source>
</evidence>
<evidence type="ECO:0000313" key="3">
    <source>
        <dbReference type="Proteomes" id="UP000001054"/>
    </source>
</evidence>
<sequence length="122" mass="13461">MLSQPNSIDAFVGHRIRLRRKALGMDEENLGAALGVPVAQVRRYEQGTRRVCAAQLLAMADVLQVHFTFFFEESPASGGGLLKTIEGSDFRKSTMFRSRAAGRQRIVRPALWGCRTLGLLVG</sequence>
<dbReference type="AlphaFoldDB" id="C3MEW9"/>
<dbReference type="Proteomes" id="UP000001054">
    <property type="component" value="Chromosome"/>
</dbReference>
<protein>
    <submittedName>
        <fullName evidence="2">Transcriptional regulator, XRE familiy</fullName>
    </submittedName>
</protein>
<accession>C3MEW9</accession>
<dbReference type="eggNOG" id="COG1396">
    <property type="taxonomic scope" value="Bacteria"/>
</dbReference>
<evidence type="ECO:0000313" key="2">
    <source>
        <dbReference type="EMBL" id="ACP25960.1"/>
    </source>
</evidence>
<name>C3MEW9_SINFN</name>
<dbReference type="KEGG" id="rhi:NGR_c22000"/>
<dbReference type="InterPro" id="IPR010982">
    <property type="entry name" value="Lambda_DNA-bd_dom_sf"/>
</dbReference>
<proteinExistence type="predicted"/>
<dbReference type="PROSITE" id="PS50943">
    <property type="entry name" value="HTH_CROC1"/>
    <property type="match status" value="1"/>
</dbReference>
<keyword evidence="3" id="KW-1185">Reference proteome</keyword>
<reference evidence="2 3" key="1">
    <citation type="journal article" date="2009" name="Appl. Environ. Microbiol.">
        <title>Rhizobium sp. strain NGR234 possesses a remarkable number of secretion systems.</title>
        <authorList>
            <person name="Schmeisser C."/>
            <person name="Liesegang H."/>
            <person name="Krysciak D."/>
            <person name="Bakkou N."/>
            <person name="Le Quere A."/>
            <person name="Wollherr A."/>
            <person name="Heinemeyer I."/>
            <person name="Morgenstern B."/>
            <person name="Pommerening-Roeser A."/>
            <person name="Flores M."/>
            <person name="Palacios R."/>
            <person name="Brenner S."/>
            <person name="Gottschalk G."/>
            <person name="Schmitz R.A."/>
            <person name="Broughton W.J."/>
            <person name="Perret X."/>
            <person name="Strittmatter A.W."/>
            <person name="Streit W.R."/>
        </authorList>
    </citation>
    <scope>NUCLEOTIDE SEQUENCE [LARGE SCALE GENOMIC DNA]</scope>
    <source>
        <strain evidence="3">NBRC 101917 / NGR234</strain>
    </source>
</reference>
<dbReference type="SMART" id="SM00530">
    <property type="entry name" value="HTH_XRE"/>
    <property type="match status" value="1"/>
</dbReference>
<dbReference type="PATRIC" id="fig|394.7.peg.5025"/>
<feature type="domain" description="HTH cro/C1-type" evidence="1">
    <location>
        <begin position="16"/>
        <end position="70"/>
    </location>
</feature>
<dbReference type="InterPro" id="IPR001387">
    <property type="entry name" value="Cro/C1-type_HTH"/>
</dbReference>